<name>A0ABQ7H3K9_DUNSA</name>
<keyword evidence="3" id="KW-1185">Reference proteome</keyword>
<dbReference type="Proteomes" id="UP000815325">
    <property type="component" value="Unassembled WGS sequence"/>
</dbReference>
<accession>A0ABQ7H3K9</accession>
<dbReference type="EMBL" id="MU069485">
    <property type="protein sequence ID" value="KAF5841454.1"/>
    <property type="molecule type" value="Genomic_DNA"/>
</dbReference>
<protein>
    <submittedName>
        <fullName evidence="2">Uncharacterized protein</fullName>
    </submittedName>
</protein>
<evidence type="ECO:0000313" key="3">
    <source>
        <dbReference type="Proteomes" id="UP000815325"/>
    </source>
</evidence>
<feature type="compositionally biased region" description="Pro residues" evidence="1">
    <location>
        <begin position="217"/>
        <end position="230"/>
    </location>
</feature>
<feature type="region of interest" description="Disordered" evidence="1">
    <location>
        <begin position="117"/>
        <end position="283"/>
    </location>
</feature>
<evidence type="ECO:0000313" key="2">
    <source>
        <dbReference type="EMBL" id="KAF5841454.1"/>
    </source>
</evidence>
<reference evidence="2" key="1">
    <citation type="submission" date="2017-08" db="EMBL/GenBank/DDBJ databases">
        <authorList>
            <person name="Polle J.E."/>
            <person name="Barry K."/>
            <person name="Cushman J."/>
            <person name="Schmutz J."/>
            <person name="Tran D."/>
            <person name="Hathwaick L.T."/>
            <person name="Yim W.C."/>
            <person name="Jenkins J."/>
            <person name="Mckie-Krisberg Z.M."/>
            <person name="Prochnik S."/>
            <person name="Lindquist E."/>
            <person name="Dockter R.B."/>
            <person name="Adam C."/>
            <person name="Molina H."/>
            <person name="Bunkerborg J."/>
            <person name="Jin E."/>
            <person name="Buchheim M."/>
            <person name="Magnuson J."/>
        </authorList>
    </citation>
    <scope>NUCLEOTIDE SEQUENCE</scope>
    <source>
        <strain evidence="2">CCAP 19/18</strain>
    </source>
</reference>
<gene>
    <name evidence="2" type="ORF">DUNSADRAFT_12899</name>
</gene>
<proteinExistence type="predicted"/>
<comment type="caution">
    <text evidence="2">The sequence shown here is derived from an EMBL/GenBank/DDBJ whole genome shotgun (WGS) entry which is preliminary data.</text>
</comment>
<feature type="region of interest" description="Disordered" evidence="1">
    <location>
        <begin position="299"/>
        <end position="350"/>
    </location>
</feature>
<organism evidence="2 3">
    <name type="scientific">Dunaliella salina</name>
    <name type="common">Green alga</name>
    <name type="synonym">Protococcus salinus</name>
    <dbReference type="NCBI Taxonomy" id="3046"/>
    <lineage>
        <taxon>Eukaryota</taxon>
        <taxon>Viridiplantae</taxon>
        <taxon>Chlorophyta</taxon>
        <taxon>core chlorophytes</taxon>
        <taxon>Chlorophyceae</taxon>
        <taxon>CS clade</taxon>
        <taxon>Chlamydomonadales</taxon>
        <taxon>Dunaliellaceae</taxon>
        <taxon>Dunaliella</taxon>
    </lineage>
</organism>
<feature type="compositionally biased region" description="Polar residues" evidence="1">
    <location>
        <begin position="261"/>
        <end position="278"/>
    </location>
</feature>
<evidence type="ECO:0000256" key="1">
    <source>
        <dbReference type="SAM" id="MobiDB-lite"/>
    </source>
</evidence>
<feature type="compositionally biased region" description="Low complexity" evidence="1">
    <location>
        <begin position="203"/>
        <end position="216"/>
    </location>
</feature>
<sequence>MMRISIQLPGNAHKRLQQVAGVDGGSVQLRTIAVQQTTVLLDEEVDQPPGGKALWTNLPTAGLHTGIVYLYLLAKAGGASAAPQQLHLFASLPILALPTAIGSELEDLFGNMIQEMSSREEAGEPSSTCGSERGSEGGGNTESDGGSCADSGKKGRLQRWRDRMQGWSMRSEQLPRGSVSSDNSGTSAGGMGGRPSTTEAFYSPASSFSSPPHSQLPSPPSSQVPLPSPPRGFRLNVEPALSRAIGSSTPDLGPHPEFPDNDQQTNVSSGHLLQSPLTSAGIPSKAGTFQQIVQNLPPLPSWQEHQQPGQQQKRKQLAPAGPKVPGNLVGSAPTSAPRSPTLPVPPHLPGGLQAVLPDNVAETLSTQLASMVLLNIPPTSQTLFRESAASACNLALSLLSNQSPSVRSSAKSMHNGFSSFAGLIAASKRMNIYASSTPLVAATFSTHFGPLSADLGYVLETAERCVDFRSQSTGAQTSPAGIQFLNAMGVNVPLHARIIEDMSHLFSDQGCSLCLDLLCQAAEKLEGAAS</sequence>